<protein>
    <submittedName>
        <fullName evidence="8">Colanic acid exporter</fullName>
    </submittedName>
</protein>
<organism evidence="8 9">
    <name type="scientific">Roseivivax jejudonensis</name>
    <dbReference type="NCBI Taxonomy" id="1529041"/>
    <lineage>
        <taxon>Bacteria</taxon>
        <taxon>Pseudomonadati</taxon>
        <taxon>Pseudomonadota</taxon>
        <taxon>Alphaproteobacteria</taxon>
        <taxon>Rhodobacterales</taxon>
        <taxon>Roseobacteraceae</taxon>
        <taxon>Roseivivax</taxon>
    </lineage>
</organism>
<feature type="transmembrane region" description="Helical" evidence="7">
    <location>
        <begin position="182"/>
        <end position="201"/>
    </location>
</feature>
<evidence type="ECO:0000313" key="9">
    <source>
        <dbReference type="Proteomes" id="UP000193570"/>
    </source>
</evidence>
<feature type="transmembrane region" description="Helical" evidence="7">
    <location>
        <begin position="120"/>
        <end position="140"/>
    </location>
</feature>
<feature type="transmembrane region" description="Helical" evidence="7">
    <location>
        <begin position="367"/>
        <end position="387"/>
    </location>
</feature>
<feature type="transmembrane region" description="Helical" evidence="7">
    <location>
        <begin position="299"/>
        <end position="319"/>
    </location>
</feature>
<feature type="transmembrane region" description="Helical" evidence="7">
    <location>
        <begin position="18"/>
        <end position="39"/>
    </location>
</feature>
<feature type="transmembrane region" description="Helical" evidence="7">
    <location>
        <begin position="85"/>
        <end position="108"/>
    </location>
</feature>
<dbReference type="Proteomes" id="UP000193570">
    <property type="component" value="Unassembled WGS sequence"/>
</dbReference>
<comment type="subcellular location">
    <subcellularLocation>
        <location evidence="1">Cell membrane</location>
        <topology evidence="1">Multi-pass membrane protein</topology>
    </subcellularLocation>
</comment>
<keyword evidence="4 7" id="KW-0812">Transmembrane</keyword>
<keyword evidence="9" id="KW-1185">Reference proteome</keyword>
<accession>A0A1X6Y626</accession>
<feature type="transmembrane region" description="Helical" evidence="7">
    <location>
        <begin position="152"/>
        <end position="170"/>
    </location>
</feature>
<evidence type="ECO:0000256" key="2">
    <source>
        <dbReference type="ARBA" id="ARBA00007430"/>
    </source>
</evidence>
<evidence type="ECO:0000313" key="8">
    <source>
        <dbReference type="EMBL" id="SLN11635.1"/>
    </source>
</evidence>
<dbReference type="Pfam" id="PF13440">
    <property type="entry name" value="Polysacc_synt_3"/>
    <property type="match status" value="1"/>
</dbReference>
<feature type="transmembrane region" description="Helical" evidence="7">
    <location>
        <begin position="259"/>
        <end position="278"/>
    </location>
</feature>
<gene>
    <name evidence="8" type="ORF">ROJ8625_00282</name>
</gene>
<evidence type="ECO:0000256" key="6">
    <source>
        <dbReference type="ARBA" id="ARBA00023136"/>
    </source>
</evidence>
<reference evidence="8 9" key="1">
    <citation type="submission" date="2017-03" db="EMBL/GenBank/DDBJ databases">
        <authorList>
            <person name="Afonso C.L."/>
            <person name="Miller P.J."/>
            <person name="Scott M.A."/>
            <person name="Spackman E."/>
            <person name="Goraichik I."/>
            <person name="Dimitrov K.M."/>
            <person name="Suarez D.L."/>
            <person name="Swayne D.E."/>
        </authorList>
    </citation>
    <scope>NUCLEOTIDE SEQUENCE [LARGE SCALE GENOMIC DNA]</scope>
    <source>
        <strain evidence="8 9">CECT 8625</strain>
    </source>
</reference>
<dbReference type="EMBL" id="FWFK01000001">
    <property type="protein sequence ID" value="SLN11635.1"/>
    <property type="molecule type" value="Genomic_DNA"/>
</dbReference>
<evidence type="ECO:0000256" key="4">
    <source>
        <dbReference type="ARBA" id="ARBA00022692"/>
    </source>
</evidence>
<feature type="transmembrane region" description="Helical" evidence="7">
    <location>
        <begin position="339"/>
        <end position="360"/>
    </location>
</feature>
<evidence type="ECO:0000256" key="3">
    <source>
        <dbReference type="ARBA" id="ARBA00022475"/>
    </source>
</evidence>
<sequence>MTGTTVQPSPRSRFLRNVLTLTGGNALALVLPILAAPLLGRIYHPAEYAALAQYMAAAGLFSVIASLQFHHAIIAEATDRAANDAYWLCILSGAACSLLALLGVAVLWPVWLFQTAAGAWFFWLPLGVMASGFIIAATTLTNRVGRYRGMAGIRVVHVTVTISASIWLGLEGWSSSGLMVAYLLGQLTQVLVYAGMIGSLFRRYPLPRLTRLRVIARRHRRFPIFTMPGAFCYQLNMQLPVFVMTAIGAEAALGAFNRARQLVSAPVTTIGQAVMQIFRRDAAQQYRKTGDCRPIFLRTALGLFAVGLPFCLLLMATAPSFFELYLGPAWREAGDLARILAPMLLMQVVTAPLSTVFFFTGHQALDFGLKVISSVTMIVLLCGAMALDASVRTIVICFALALTLTYLISFLLGFKISRQQ</sequence>
<evidence type="ECO:0000256" key="1">
    <source>
        <dbReference type="ARBA" id="ARBA00004651"/>
    </source>
</evidence>
<feature type="transmembrane region" description="Helical" evidence="7">
    <location>
        <begin position="51"/>
        <end position="73"/>
    </location>
</feature>
<keyword evidence="3" id="KW-1003">Cell membrane</keyword>
<dbReference type="AlphaFoldDB" id="A0A1X6Y626"/>
<dbReference type="PANTHER" id="PTHR30250">
    <property type="entry name" value="PST FAMILY PREDICTED COLANIC ACID TRANSPORTER"/>
    <property type="match status" value="1"/>
</dbReference>
<dbReference type="OrthoDB" id="7605542at2"/>
<keyword evidence="6 7" id="KW-0472">Membrane</keyword>
<evidence type="ECO:0000256" key="7">
    <source>
        <dbReference type="SAM" id="Phobius"/>
    </source>
</evidence>
<proteinExistence type="inferred from homology"/>
<dbReference type="PANTHER" id="PTHR30250:SF10">
    <property type="entry name" value="LIPOPOLYSACCHARIDE BIOSYNTHESIS PROTEIN WZXC"/>
    <property type="match status" value="1"/>
</dbReference>
<feature type="transmembrane region" description="Helical" evidence="7">
    <location>
        <begin position="393"/>
        <end position="414"/>
    </location>
</feature>
<name>A0A1X6Y626_9RHOB</name>
<evidence type="ECO:0000256" key="5">
    <source>
        <dbReference type="ARBA" id="ARBA00022989"/>
    </source>
</evidence>
<dbReference type="InterPro" id="IPR050833">
    <property type="entry name" value="Poly_Biosynth_Transport"/>
</dbReference>
<dbReference type="RefSeq" id="WP_159456689.1">
    <property type="nucleotide sequence ID" value="NZ_FWFK01000001.1"/>
</dbReference>
<keyword evidence="5 7" id="KW-1133">Transmembrane helix</keyword>
<feature type="transmembrane region" description="Helical" evidence="7">
    <location>
        <begin position="222"/>
        <end position="247"/>
    </location>
</feature>
<dbReference type="GO" id="GO:0005886">
    <property type="term" value="C:plasma membrane"/>
    <property type="evidence" value="ECO:0007669"/>
    <property type="project" value="UniProtKB-SubCell"/>
</dbReference>
<comment type="similarity">
    <text evidence="2">Belongs to the polysaccharide synthase family.</text>
</comment>